<evidence type="ECO:0000256" key="4">
    <source>
        <dbReference type="ARBA" id="ARBA00022857"/>
    </source>
</evidence>
<keyword evidence="6 7" id="KW-0457">Lysine biosynthesis</keyword>
<dbReference type="Proteomes" id="UP000236248">
    <property type="component" value="Chromosome NCAV"/>
</dbReference>
<dbReference type="InterPro" id="IPR058924">
    <property type="entry name" value="AGPR_dimerisation_dom"/>
</dbReference>
<feature type="active site" evidence="7">
    <location>
        <position position="160"/>
    </location>
</feature>
<feature type="binding site" evidence="7">
    <location>
        <begin position="20"/>
        <end position="23"/>
    </location>
    <ligand>
        <name>NADP(+)</name>
        <dbReference type="ChEBI" id="CHEBI:58349"/>
    </ligand>
</feature>
<proteinExistence type="inferred from homology"/>
<keyword evidence="10" id="KW-1185">Reference proteome</keyword>
<dbReference type="GO" id="GO:0042450">
    <property type="term" value="P:L-arginine biosynthetic process via ornithine"/>
    <property type="evidence" value="ECO:0007669"/>
    <property type="project" value="UniProtKB-UniRule"/>
</dbReference>
<comment type="function">
    <text evidence="7">Involved in both the arginine and lysine biosynthetic pathways.</text>
</comment>
<dbReference type="InterPro" id="IPR036291">
    <property type="entry name" value="NAD(P)-bd_dom_sf"/>
</dbReference>
<evidence type="ECO:0000256" key="7">
    <source>
        <dbReference type="HAMAP-Rule" id="MF_02083"/>
    </source>
</evidence>
<dbReference type="GO" id="GO:0019878">
    <property type="term" value="P:lysine biosynthetic process via aminoadipic acid"/>
    <property type="evidence" value="ECO:0007669"/>
    <property type="project" value="UniProtKB-UniRule"/>
</dbReference>
<reference evidence="10" key="1">
    <citation type="submission" date="2018-01" db="EMBL/GenBank/DDBJ databases">
        <authorList>
            <person name="Kerou L M."/>
        </authorList>
    </citation>
    <scope>NUCLEOTIDE SEQUENCE [LARGE SCALE GENOMIC DNA]</scope>
    <source>
        <strain evidence="10">SCU2</strain>
    </source>
</reference>
<protein>
    <recommendedName>
        <fullName evidence="7">Putative [LysW]-L-2-aminoadipate/[LysW]-L-glutamate phosphate reductase</fullName>
        <ecNumber evidence="7">1.2.1.103</ecNumber>
        <ecNumber evidence="7">1.2.1.106</ecNumber>
    </recommendedName>
</protein>
<feature type="binding site" evidence="7">
    <location>
        <position position="328"/>
    </location>
    <ligand>
        <name>NADP(+)</name>
        <dbReference type="ChEBI" id="CHEBI:58349"/>
    </ligand>
</feature>
<dbReference type="PANTHER" id="PTHR32338">
    <property type="entry name" value="N-ACETYL-GAMMA-GLUTAMYL-PHOSPHATE REDUCTASE, CHLOROPLASTIC-RELATED-RELATED"/>
    <property type="match status" value="1"/>
</dbReference>
<dbReference type="InterPro" id="IPR000706">
    <property type="entry name" value="AGPR_type-1"/>
</dbReference>
<dbReference type="CDD" id="cd17895">
    <property type="entry name" value="AGPR_1_N"/>
    <property type="match status" value="1"/>
</dbReference>
<dbReference type="SMART" id="SM00859">
    <property type="entry name" value="Semialdhyde_dh"/>
    <property type="match status" value="1"/>
</dbReference>
<dbReference type="EC" id="1.2.1.103" evidence="7"/>
<dbReference type="HAMAP" id="MF_02083">
    <property type="entry name" value="LysY"/>
    <property type="match status" value="1"/>
</dbReference>
<dbReference type="SUPFAM" id="SSF51735">
    <property type="entry name" value="NAD(P)-binding Rossmann-fold domains"/>
    <property type="match status" value="1"/>
</dbReference>
<dbReference type="GO" id="GO:0005737">
    <property type="term" value="C:cytoplasm"/>
    <property type="evidence" value="ECO:0007669"/>
    <property type="project" value="UniProtKB-SubCell"/>
</dbReference>
<dbReference type="UniPathway" id="UPA00033">
    <property type="reaction ID" value="UER00037"/>
</dbReference>
<keyword evidence="5 7" id="KW-0560">Oxidoreductase</keyword>
<gene>
    <name evidence="7 9" type="primary">lysY</name>
    <name evidence="9" type="ORF">NCAV_1251</name>
</gene>
<dbReference type="Gene3D" id="3.30.360.10">
    <property type="entry name" value="Dihydrodipicolinate Reductase, domain 2"/>
    <property type="match status" value="1"/>
</dbReference>
<comment type="pathway">
    <text evidence="7">Amino-acid biosynthesis; L-arginine biosynthesis.</text>
</comment>
<dbReference type="NCBIfam" id="TIGR01850">
    <property type="entry name" value="argC"/>
    <property type="match status" value="1"/>
</dbReference>
<comment type="pathway">
    <text evidence="7">Amino-acid biosynthesis; L-lysine biosynthesis via AAA pathway; L-lysine from L-alpha-aminoadipate (Thermus route): step 3/5.</text>
</comment>
<dbReference type="GO" id="GO:0051287">
    <property type="term" value="F:NAD binding"/>
    <property type="evidence" value="ECO:0007669"/>
    <property type="project" value="InterPro"/>
</dbReference>
<comment type="similarity">
    <text evidence="7">Belongs to the NAGSA dehydrogenase family. Type 1 subfamily. LysY sub-subfamily.</text>
</comment>
<evidence type="ECO:0000256" key="5">
    <source>
        <dbReference type="ARBA" id="ARBA00023002"/>
    </source>
</evidence>
<evidence type="ECO:0000256" key="2">
    <source>
        <dbReference type="ARBA" id="ARBA00022571"/>
    </source>
</evidence>
<dbReference type="Gene3D" id="3.40.50.720">
    <property type="entry name" value="NAD(P)-binding Rossmann-like Domain"/>
    <property type="match status" value="1"/>
</dbReference>
<dbReference type="GO" id="GO:0043870">
    <property type="term" value="F:N-acetyl-gamma-aminoadipyl-phosphate reductase activity"/>
    <property type="evidence" value="ECO:0007669"/>
    <property type="project" value="RHEA"/>
</dbReference>
<dbReference type="CDD" id="cd23939">
    <property type="entry name" value="AGPR_1_C_LysY"/>
    <property type="match status" value="1"/>
</dbReference>
<dbReference type="EC" id="1.2.1.106" evidence="7"/>
<dbReference type="HAMAP" id="MF_00150">
    <property type="entry name" value="ArgC_type1"/>
    <property type="match status" value="1"/>
</dbReference>
<keyword evidence="3 7" id="KW-0028">Amino-acid biosynthesis</keyword>
<keyword evidence="2 7" id="KW-0055">Arginine biosynthesis</keyword>
<comment type="caution">
    <text evidence="7">Lacks conserved residue(s) required for the propagation of feature annotation.</text>
</comment>
<evidence type="ECO:0000259" key="8">
    <source>
        <dbReference type="SMART" id="SM00859"/>
    </source>
</evidence>
<keyword evidence="1 7" id="KW-0963">Cytoplasm</keyword>
<dbReference type="KEGG" id="ncv:NCAV_1251"/>
<dbReference type="SUPFAM" id="SSF55347">
    <property type="entry name" value="Glyceraldehyde-3-phosphate dehydrogenase-like, C-terminal domain"/>
    <property type="match status" value="1"/>
</dbReference>
<dbReference type="Pfam" id="PF22698">
    <property type="entry name" value="Semialdhyde_dhC_1"/>
    <property type="match status" value="1"/>
</dbReference>
<dbReference type="GO" id="GO:0003942">
    <property type="term" value="F:N-acetyl-gamma-glutamyl-phosphate reductase activity"/>
    <property type="evidence" value="ECO:0007669"/>
    <property type="project" value="InterPro"/>
</dbReference>
<evidence type="ECO:0000313" key="10">
    <source>
        <dbReference type="Proteomes" id="UP000236248"/>
    </source>
</evidence>
<dbReference type="GO" id="GO:0070401">
    <property type="term" value="F:NADP+ binding"/>
    <property type="evidence" value="ECO:0007669"/>
    <property type="project" value="InterPro"/>
</dbReference>
<evidence type="ECO:0000256" key="1">
    <source>
        <dbReference type="ARBA" id="ARBA00022490"/>
    </source>
</evidence>
<feature type="domain" description="Semialdehyde dehydrogenase NAD-binding" evidence="8">
    <location>
        <begin position="13"/>
        <end position="152"/>
    </location>
</feature>
<dbReference type="Pfam" id="PF01118">
    <property type="entry name" value="Semialdhyde_dh"/>
    <property type="match status" value="1"/>
</dbReference>
<dbReference type="UniPathway" id="UPA00068"/>
<dbReference type="EMBL" id="LT981265">
    <property type="protein sequence ID" value="SPC34418.1"/>
    <property type="molecule type" value="Genomic_DNA"/>
</dbReference>
<dbReference type="AlphaFoldDB" id="A0A2K5ARY9"/>
<keyword evidence="4 7" id="KW-0521">NADP</keyword>
<dbReference type="InterPro" id="IPR000534">
    <property type="entry name" value="Semialdehyde_DH_NAD-bd"/>
</dbReference>
<dbReference type="PANTHER" id="PTHR32338:SF11">
    <property type="entry name" value="[LYSW]-L-2-AMINOADIPATE_[LYSW]-L-GLUTAMATE PHOSPHATE REDUCTASE-RELATED"/>
    <property type="match status" value="1"/>
</dbReference>
<comment type="catalytic activity">
    <reaction evidence="7">
        <text>[amino-group carrier protein]-C-terminal-gamma-(L-glutamyl-5-semialdehyde)-L-glutamate + phosphate + NADP(+) = [amino-group carrier protein]-C-terminal-gamma-(5-phospho-L-glutamyl)-L-glutamate + NADPH + H(+)</text>
        <dbReference type="Rhea" id="RHEA:52668"/>
        <dbReference type="Rhea" id="RHEA-COMP:13313"/>
        <dbReference type="Rhea" id="RHEA-COMP:13327"/>
        <dbReference type="ChEBI" id="CHEBI:15378"/>
        <dbReference type="ChEBI" id="CHEBI:43474"/>
        <dbReference type="ChEBI" id="CHEBI:57783"/>
        <dbReference type="ChEBI" id="CHEBI:58349"/>
        <dbReference type="ChEBI" id="CHEBI:136717"/>
        <dbReference type="ChEBI" id="CHEBI:136761"/>
        <dbReference type="EC" id="1.2.1.106"/>
    </reaction>
</comment>
<name>A0A2K5ARY9_9ARCH</name>
<comment type="subcellular location">
    <subcellularLocation>
        <location evidence="7">Cytoplasm</location>
    </subcellularLocation>
</comment>
<evidence type="ECO:0000313" key="9">
    <source>
        <dbReference type="EMBL" id="SPC34418.1"/>
    </source>
</evidence>
<accession>A0A2K5ARY9</accession>
<evidence type="ECO:0000256" key="6">
    <source>
        <dbReference type="ARBA" id="ARBA00023154"/>
    </source>
</evidence>
<organism evidence="9 10">
    <name type="scientific">Candidatus Nitrosocaldus cavascurensis</name>
    <dbReference type="NCBI Taxonomy" id="2058097"/>
    <lineage>
        <taxon>Archaea</taxon>
        <taxon>Nitrososphaerota</taxon>
        <taxon>Nitrososphaeria</taxon>
        <taxon>Candidatus Nitrosocaldales</taxon>
        <taxon>Candidatus Nitrosocaldaceae</taxon>
        <taxon>Candidatus Nitrosocaldus</taxon>
    </lineage>
</organism>
<sequence length="361" mass="40020">MSTSSSNGEKRIRVGVVGASGYVGGELLRLLVTHPKVELAMVTSRQYAGEYVHRVHPSLRGFTEITFSPMDLDKLGSNCDLVFTAVPHGKAVEIVKKLYDKGVRIIDLSADYRLKDPELYKYYYGWDHPYPDLLSKSVYGIPELHRDEIRNAKLVSCPGCMAVTSLLAIAPLAKHDLIDLDHIVVDSKIGSSGAGGKPSSGTHHAMRYGVVRPYKPVKHRHTAEIEQEISIIAGRKVSVSMTPHAVNIVRGILCTNHAFLKRSTTIQELWRAYRGMYRNEPFVRLIRDTKGLYKYPDPKFVVGSNFCDVGFDIDERNNRVVALSASDNLMKGAAGSAVQCMNVMYGFNEVEGLLITPLTPV</sequence>
<evidence type="ECO:0000256" key="3">
    <source>
        <dbReference type="ARBA" id="ARBA00022605"/>
    </source>
</evidence>
<dbReference type="InterPro" id="IPR037535">
    <property type="entry name" value="LysY"/>
</dbReference>
<dbReference type="InterPro" id="IPR050085">
    <property type="entry name" value="AGPR"/>
</dbReference>
<comment type="catalytic activity">
    <reaction evidence="7">
        <text>[amino-group carrier protein]-C-terminal-N-(1-carboxy-5-oxopentan-1-yl)-L-glutamine + phosphate + NADP(+) = [amino-group carrier protein]-C-terminal-N-(1-carboxy-5-phosphooxy-5-oxopentan-1-yl)-L-glutamine + NADPH + H(+)</text>
        <dbReference type="Rhea" id="RHEA:41948"/>
        <dbReference type="Rhea" id="RHEA-COMP:9712"/>
        <dbReference type="Rhea" id="RHEA-COMP:9714"/>
        <dbReference type="ChEBI" id="CHEBI:15378"/>
        <dbReference type="ChEBI" id="CHEBI:43474"/>
        <dbReference type="ChEBI" id="CHEBI:57783"/>
        <dbReference type="ChEBI" id="CHEBI:58349"/>
        <dbReference type="ChEBI" id="CHEBI:78499"/>
        <dbReference type="ChEBI" id="CHEBI:78501"/>
        <dbReference type="EC" id="1.2.1.103"/>
    </reaction>
</comment>